<dbReference type="EMBL" id="MWWZ01000006">
    <property type="protein sequence ID" value="OZG68214.1"/>
    <property type="molecule type" value="Genomic_DNA"/>
</dbReference>
<evidence type="ECO:0000313" key="2">
    <source>
        <dbReference type="EMBL" id="OZG68214.1"/>
    </source>
</evidence>
<evidence type="ECO:0000256" key="1">
    <source>
        <dbReference type="SAM" id="MobiDB-lite"/>
    </source>
</evidence>
<organism evidence="2 4">
    <name type="scientific">Bifidobacterium eulemuris</name>
    <dbReference type="NCBI Taxonomy" id="1765219"/>
    <lineage>
        <taxon>Bacteria</taxon>
        <taxon>Bacillati</taxon>
        <taxon>Actinomycetota</taxon>
        <taxon>Actinomycetes</taxon>
        <taxon>Bifidobacteriales</taxon>
        <taxon>Bifidobacteriaceae</taxon>
        <taxon>Bifidobacterium</taxon>
    </lineage>
</organism>
<proteinExistence type="predicted"/>
<evidence type="ECO:0000313" key="3">
    <source>
        <dbReference type="EMBL" id="QOL31729.1"/>
    </source>
</evidence>
<dbReference type="Pfam" id="PF04404">
    <property type="entry name" value="ERF"/>
    <property type="match status" value="1"/>
</dbReference>
<dbReference type="InterPro" id="IPR007499">
    <property type="entry name" value="ERF_bacteria_virus"/>
</dbReference>
<dbReference type="KEGG" id="beu:BE0216_04055"/>
<keyword evidence="5" id="KW-1185">Reference proteome</keyword>
<evidence type="ECO:0000313" key="4">
    <source>
        <dbReference type="Proteomes" id="UP000216057"/>
    </source>
</evidence>
<dbReference type="OrthoDB" id="149299at2"/>
<dbReference type="EMBL" id="CP062938">
    <property type="protein sequence ID" value="QOL31729.1"/>
    <property type="molecule type" value="Genomic_DNA"/>
</dbReference>
<feature type="region of interest" description="Disordered" evidence="1">
    <location>
        <begin position="114"/>
        <end position="137"/>
    </location>
</feature>
<name>A0A261G9Y0_9BIFI</name>
<gene>
    <name evidence="3" type="ORF">BE0216_04055</name>
    <name evidence="2" type="ORF">BEUL_1227</name>
</gene>
<dbReference type="Proteomes" id="UP000216057">
    <property type="component" value="Unassembled WGS sequence"/>
</dbReference>
<reference evidence="2 4" key="1">
    <citation type="journal article" date="2017" name="BMC Genomics">
        <title>Comparative genomic and phylogenomic analyses of the Bifidobacteriaceae family.</title>
        <authorList>
            <person name="Lugli G.A."/>
            <person name="Milani C."/>
            <person name="Turroni F."/>
            <person name="Duranti S."/>
            <person name="Mancabelli L."/>
            <person name="Mangifesta M."/>
            <person name="Ferrario C."/>
            <person name="Modesto M."/>
            <person name="Mattarelli P."/>
            <person name="Jiri K."/>
            <person name="van Sinderen D."/>
            <person name="Ventura M."/>
        </authorList>
    </citation>
    <scope>NUCLEOTIDE SEQUENCE [LARGE SCALE GENOMIC DNA]</scope>
    <source>
        <strain evidence="2 4">DSM 100216</strain>
    </source>
</reference>
<accession>A0A261G9Y0</accession>
<dbReference type="RefSeq" id="WP_094636812.1">
    <property type="nucleotide sequence ID" value="NZ_CP062938.1"/>
</dbReference>
<protein>
    <submittedName>
        <fullName evidence="3">ERF family protein</fullName>
    </submittedName>
</protein>
<reference evidence="3 5" key="2">
    <citation type="submission" date="2020-10" db="EMBL/GenBank/DDBJ databases">
        <title>Genome sequencing of Bifidobacterium eulemuris_DSMZ_100216.</title>
        <authorList>
            <person name="Kim J."/>
        </authorList>
    </citation>
    <scope>NUCLEOTIDE SEQUENCE [LARGE SCALE GENOMIC DNA]</scope>
    <source>
        <strain evidence="3 5">DSM 100216</strain>
    </source>
</reference>
<dbReference type="AlphaFoldDB" id="A0A261G9Y0"/>
<sequence length="215" mass="24098">MAAPIVEKSQTANAGKYQYKYASLADTLRVADEQYHVRVDNDMQMMDWMDLQGVIRRMPVMMTRYRERDKPDAEWSEWSGHVPVMPTGGSNPMQAWGVAMSYAKRYSIQLALGMASEDSDSQPAPKPRQPKPSTEQQTQTINALLKTVGITDVQGAHDAYLNALAGQQVHKASDLNDMQAEQVIAYLNAMMQRMAQQNAQRTIEQAKENSNEQSG</sequence>
<evidence type="ECO:0000313" key="5">
    <source>
        <dbReference type="Proteomes" id="UP000593943"/>
    </source>
</evidence>
<dbReference type="Proteomes" id="UP000593943">
    <property type="component" value="Chromosome"/>
</dbReference>